<sequence>MRELSEIEPTAALVEESGAGEPLEYLPFDGPDGRLIGRRDELDRMVQRIDRVVAGAGGIVLVEGESGIGKTAMLTAAARLASARGMRVLWSEAKELEQRVPLAAMRPLRVAIDAAASAPEFPPMPAGRSAVTAMVIRHEMGIIEDLLVKTENHCAAGPFVLIVDDAHWADSSSLLALQRLGELVQRLPLLILLAVRPLPRARHLSVLLAEFESGGAELVRLGPMSDSEVAVLVELSLGSVAGPLLSAAVSRAGGNPLYITELVAGLLQAEMIESGEITSDTTTFAVNGPKDIRLPESLTDVIVRRLDHLPARSRQILSMAAALGQGVEAIELSEVLEAPLIDVWNVISVAVASGILVRSGAELSFRHDLIRQVLADQLPPATRVTLQLRAARVLMSIEAPVERIAMYLLTGDGPLEATVVEWLVDVAERLTGRAPELAAGLLARGLETPGLDARCYDELRLWQVRALLWSGNPTRAEAVAREALSQGAIAAGRQQEVGNPLRWLLAHACFARGNLLDAVAVVDSVLARPGLTALQEGQFHGFRALCCVLLERFDIVEEASARAISTGAACEDPVAWGLGSFALGLLRFHQGFLDEAQQLGDRLMRNFESSGRPRLSHIQPYSLSGRCLAESDRYVVAEKTLERAIRYSEHNSGVFLGLNRLALAQLHFLRGRWDESLIGLRACREIPDVSGHAAPAKWLEALVAVHRGTFVGAPESLAAPDDRECPSYRHLRPWVQALIYETQGDSSAAFDTLWGLCGEFEDGLLSAMAYHVFPDLVRVAFVAGRMDIAGKVAAVADLVDARHSTPSRRATAALCHGLAEGDAALVAQAVESFREAGRPWYQAQANELLAPLLVGEGREAQARSALDDAVELYAGFGAEWDIARAEAHLREFGIRRGRRGRRNRPKNGLQALTPTEHKVALLIAHGLSNPEIATRMFVSPRTVQSHISSILTKLRLQSRIQVAVAIATQG</sequence>
<reference evidence="4 5" key="1">
    <citation type="submission" date="2024-10" db="EMBL/GenBank/DDBJ databases">
        <title>The Natural Products Discovery Center: Release of the First 8490 Sequenced Strains for Exploring Actinobacteria Biosynthetic Diversity.</title>
        <authorList>
            <person name="Kalkreuter E."/>
            <person name="Kautsar S.A."/>
            <person name="Yang D."/>
            <person name="Bader C.D."/>
            <person name="Teijaro C.N."/>
            <person name="Fluegel L."/>
            <person name="Davis C.M."/>
            <person name="Simpson J.R."/>
            <person name="Lauterbach L."/>
            <person name="Steele A.D."/>
            <person name="Gui C."/>
            <person name="Meng S."/>
            <person name="Li G."/>
            <person name="Viehrig K."/>
            <person name="Ye F."/>
            <person name="Su P."/>
            <person name="Kiefer A.F."/>
            <person name="Nichols A."/>
            <person name="Cepeda A.J."/>
            <person name="Yan W."/>
            <person name="Fan B."/>
            <person name="Jiang Y."/>
            <person name="Adhikari A."/>
            <person name="Zheng C.-J."/>
            <person name="Schuster L."/>
            <person name="Cowan T.M."/>
            <person name="Smanski M.J."/>
            <person name="Chevrette M.G."/>
            <person name="De Carvalho L.P.S."/>
            <person name="Shen B."/>
        </authorList>
    </citation>
    <scope>NUCLEOTIDE SEQUENCE [LARGE SCALE GENOMIC DNA]</scope>
    <source>
        <strain evidence="4 5">NPDC002593</strain>
    </source>
</reference>
<dbReference type="SUPFAM" id="SSF52540">
    <property type="entry name" value="P-loop containing nucleoside triphosphate hydrolases"/>
    <property type="match status" value="1"/>
</dbReference>
<dbReference type="InterPro" id="IPR011990">
    <property type="entry name" value="TPR-like_helical_dom_sf"/>
</dbReference>
<dbReference type="Gene3D" id="1.25.40.10">
    <property type="entry name" value="Tetratricopeptide repeat domain"/>
    <property type="match status" value="1"/>
</dbReference>
<keyword evidence="5" id="KW-1185">Reference proteome</keyword>
<gene>
    <name evidence="4" type="ORF">ACFYXQ_06735</name>
</gene>
<evidence type="ECO:0000256" key="2">
    <source>
        <dbReference type="ARBA" id="ARBA00022840"/>
    </source>
</evidence>
<dbReference type="Pfam" id="PF13191">
    <property type="entry name" value="AAA_16"/>
    <property type="match status" value="1"/>
</dbReference>
<dbReference type="InterPro" id="IPR027417">
    <property type="entry name" value="P-loop_NTPase"/>
</dbReference>
<keyword evidence="2" id="KW-0067">ATP-binding</keyword>
<dbReference type="RefSeq" id="WP_387402805.1">
    <property type="nucleotide sequence ID" value="NZ_JBIAQY010000002.1"/>
</dbReference>
<feature type="domain" description="HTH luxR-type" evidence="3">
    <location>
        <begin position="905"/>
        <end position="970"/>
    </location>
</feature>
<dbReference type="PROSITE" id="PS00622">
    <property type="entry name" value="HTH_LUXR_1"/>
    <property type="match status" value="1"/>
</dbReference>
<dbReference type="CDD" id="cd06170">
    <property type="entry name" value="LuxR_C_like"/>
    <property type="match status" value="1"/>
</dbReference>
<proteinExistence type="predicted"/>
<evidence type="ECO:0000313" key="4">
    <source>
        <dbReference type="EMBL" id="MFF3567463.1"/>
    </source>
</evidence>
<dbReference type="SUPFAM" id="SSF46894">
    <property type="entry name" value="C-terminal effector domain of the bipartite response regulators"/>
    <property type="match status" value="1"/>
</dbReference>
<organism evidence="4 5">
    <name type="scientific">Nocardia jiangxiensis</name>
    <dbReference type="NCBI Taxonomy" id="282685"/>
    <lineage>
        <taxon>Bacteria</taxon>
        <taxon>Bacillati</taxon>
        <taxon>Actinomycetota</taxon>
        <taxon>Actinomycetes</taxon>
        <taxon>Mycobacteriales</taxon>
        <taxon>Nocardiaceae</taxon>
        <taxon>Nocardia</taxon>
    </lineage>
</organism>
<dbReference type="InterPro" id="IPR000792">
    <property type="entry name" value="Tscrpt_reg_LuxR_C"/>
</dbReference>
<dbReference type="InterPro" id="IPR041664">
    <property type="entry name" value="AAA_16"/>
</dbReference>
<dbReference type="PRINTS" id="PR00038">
    <property type="entry name" value="HTHLUXR"/>
</dbReference>
<keyword evidence="1" id="KW-0547">Nucleotide-binding</keyword>
<protein>
    <submittedName>
        <fullName evidence="4">AAA family ATPase</fullName>
    </submittedName>
</protein>
<dbReference type="EMBL" id="JBIAQY010000002">
    <property type="protein sequence ID" value="MFF3567463.1"/>
    <property type="molecule type" value="Genomic_DNA"/>
</dbReference>
<accession>A0ABW6RTX4</accession>
<comment type="caution">
    <text evidence="4">The sequence shown here is derived from an EMBL/GenBank/DDBJ whole genome shotgun (WGS) entry which is preliminary data.</text>
</comment>
<dbReference type="InterPro" id="IPR036388">
    <property type="entry name" value="WH-like_DNA-bd_sf"/>
</dbReference>
<dbReference type="SUPFAM" id="SSF48452">
    <property type="entry name" value="TPR-like"/>
    <property type="match status" value="1"/>
</dbReference>
<name>A0ABW6RTX4_9NOCA</name>
<evidence type="ECO:0000313" key="5">
    <source>
        <dbReference type="Proteomes" id="UP001601992"/>
    </source>
</evidence>
<dbReference type="InterPro" id="IPR016032">
    <property type="entry name" value="Sig_transdc_resp-reg_C-effctor"/>
</dbReference>
<dbReference type="Pfam" id="PF00196">
    <property type="entry name" value="GerE"/>
    <property type="match status" value="1"/>
</dbReference>
<dbReference type="Gene3D" id="1.10.10.10">
    <property type="entry name" value="Winged helix-like DNA-binding domain superfamily/Winged helix DNA-binding domain"/>
    <property type="match status" value="1"/>
</dbReference>
<dbReference type="Proteomes" id="UP001601992">
    <property type="component" value="Unassembled WGS sequence"/>
</dbReference>
<dbReference type="SMART" id="SM00421">
    <property type="entry name" value="HTH_LUXR"/>
    <property type="match status" value="1"/>
</dbReference>
<dbReference type="PANTHER" id="PTHR16305">
    <property type="entry name" value="TESTICULAR SOLUBLE ADENYLYL CYCLASE"/>
    <property type="match status" value="1"/>
</dbReference>
<dbReference type="PANTHER" id="PTHR16305:SF35">
    <property type="entry name" value="TRANSCRIPTIONAL ACTIVATOR DOMAIN"/>
    <property type="match status" value="1"/>
</dbReference>
<dbReference type="PROSITE" id="PS50043">
    <property type="entry name" value="HTH_LUXR_2"/>
    <property type="match status" value="1"/>
</dbReference>
<evidence type="ECO:0000256" key="1">
    <source>
        <dbReference type="ARBA" id="ARBA00022741"/>
    </source>
</evidence>
<evidence type="ECO:0000259" key="3">
    <source>
        <dbReference type="PROSITE" id="PS50043"/>
    </source>
</evidence>